<comment type="subcellular location">
    <subcellularLocation>
        <location evidence="1">Membrane</location>
        <topology evidence="1">Multi-pass membrane protein</topology>
    </subcellularLocation>
</comment>
<sequence>MIALTIVAVYLGDTGKHVDFAKSNNVITMSRAELKYLSLLDILYTTSIAIIKASILTMYYRILPTRFVKISVSVLGVIVFMWWFEGCLVTVFQCQPIQKAWGMSTLEGRCIDKGKWYFAAAVPNIVTDVAILTVPIYEIWRLRLPNAQKFAIASTFLLGGFVTIVSCIRARCVLNLHEGDNTDFISCVWWWSVVEISIGCVCACLPTLLPVVRFLFRHLRGRGEKGNTATKCVNGVATIGSSPTRRHPPTSPHRAGTCAGQNEEGASASDLYLQFEESSNDRNSFVSDELEPGLRNDGITMDTMTGARTNQEIPQ</sequence>
<dbReference type="GO" id="GO:0016020">
    <property type="term" value="C:membrane"/>
    <property type="evidence" value="ECO:0007669"/>
    <property type="project" value="UniProtKB-SubCell"/>
</dbReference>
<evidence type="ECO:0000313" key="10">
    <source>
        <dbReference type="Proteomes" id="UP001147747"/>
    </source>
</evidence>
<evidence type="ECO:0000259" key="8">
    <source>
        <dbReference type="Pfam" id="PF20684"/>
    </source>
</evidence>
<dbReference type="OrthoDB" id="10017208at2759"/>
<dbReference type="GeneID" id="81371907"/>
<reference evidence="9" key="1">
    <citation type="submission" date="2022-12" db="EMBL/GenBank/DDBJ databases">
        <authorList>
            <person name="Petersen C."/>
        </authorList>
    </citation>
    <scope>NUCLEOTIDE SEQUENCE</scope>
    <source>
        <strain evidence="9">IBT 29677</strain>
    </source>
</reference>
<dbReference type="RefSeq" id="XP_056483547.1">
    <property type="nucleotide sequence ID" value="XM_056632927.1"/>
</dbReference>
<gene>
    <name evidence="9" type="ORF">N7509_008290</name>
</gene>
<feature type="transmembrane region" description="Helical" evidence="7">
    <location>
        <begin position="116"/>
        <end position="138"/>
    </location>
</feature>
<comment type="similarity">
    <text evidence="5">Belongs to the SAT4 family.</text>
</comment>
<dbReference type="Pfam" id="PF20684">
    <property type="entry name" value="Fung_rhodopsin"/>
    <property type="match status" value="1"/>
</dbReference>
<evidence type="ECO:0000256" key="5">
    <source>
        <dbReference type="ARBA" id="ARBA00038359"/>
    </source>
</evidence>
<name>A0A9W9VMB4_9EURO</name>
<feature type="region of interest" description="Disordered" evidence="6">
    <location>
        <begin position="282"/>
        <end position="315"/>
    </location>
</feature>
<feature type="transmembrane region" description="Helical" evidence="7">
    <location>
        <begin position="42"/>
        <end position="60"/>
    </location>
</feature>
<keyword evidence="3 7" id="KW-1133">Transmembrane helix</keyword>
<feature type="transmembrane region" description="Helical" evidence="7">
    <location>
        <begin position="188"/>
        <end position="216"/>
    </location>
</feature>
<feature type="region of interest" description="Disordered" evidence="6">
    <location>
        <begin position="238"/>
        <end position="261"/>
    </location>
</feature>
<dbReference type="AlphaFoldDB" id="A0A9W9VMB4"/>
<keyword evidence="4 7" id="KW-0472">Membrane</keyword>
<protein>
    <recommendedName>
        <fullName evidence="8">Rhodopsin domain-containing protein</fullName>
    </recommendedName>
</protein>
<feature type="transmembrane region" description="Helical" evidence="7">
    <location>
        <begin position="150"/>
        <end position="168"/>
    </location>
</feature>
<evidence type="ECO:0000313" key="9">
    <source>
        <dbReference type="EMBL" id="KAJ5385749.1"/>
    </source>
</evidence>
<dbReference type="EMBL" id="JAPZBU010000009">
    <property type="protein sequence ID" value="KAJ5385749.1"/>
    <property type="molecule type" value="Genomic_DNA"/>
</dbReference>
<dbReference type="InterPro" id="IPR049326">
    <property type="entry name" value="Rhodopsin_dom_fungi"/>
</dbReference>
<evidence type="ECO:0000256" key="4">
    <source>
        <dbReference type="ARBA" id="ARBA00023136"/>
    </source>
</evidence>
<keyword evidence="10" id="KW-1185">Reference proteome</keyword>
<reference evidence="9" key="2">
    <citation type="journal article" date="2023" name="IMA Fungus">
        <title>Comparative genomic study of the Penicillium genus elucidates a diverse pangenome and 15 lateral gene transfer events.</title>
        <authorList>
            <person name="Petersen C."/>
            <person name="Sorensen T."/>
            <person name="Nielsen M.R."/>
            <person name="Sondergaard T.E."/>
            <person name="Sorensen J.L."/>
            <person name="Fitzpatrick D.A."/>
            <person name="Frisvad J.C."/>
            <person name="Nielsen K.L."/>
        </authorList>
    </citation>
    <scope>NUCLEOTIDE SEQUENCE</scope>
    <source>
        <strain evidence="9">IBT 29677</strain>
    </source>
</reference>
<evidence type="ECO:0000256" key="3">
    <source>
        <dbReference type="ARBA" id="ARBA00022989"/>
    </source>
</evidence>
<feature type="transmembrane region" description="Helical" evidence="7">
    <location>
        <begin position="67"/>
        <end position="84"/>
    </location>
</feature>
<dbReference type="InterPro" id="IPR052337">
    <property type="entry name" value="SAT4-like"/>
</dbReference>
<evidence type="ECO:0000256" key="6">
    <source>
        <dbReference type="SAM" id="MobiDB-lite"/>
    </source>
</evidence>
<evidence type="ECO:0000256" key="1">
    <source>
        <dbReference type="ARBA" id="ARBA00004141"/>
    </source>
</evidence>
<keyword evidence="2 7" id="KW-0812">Transmembrane</keyword>
<dbReference type="PANTHER" id="PTHR33048">
    <property type="entry name" value="PTH11-LIKE INTEGRAL MEMBRANE PROTEIN (AFU_ORTHOLOGUE AFUA_5G11245)"/>
    <property type="match status" value="1"/>
</dbReference>
<accession>A0A9W9VMB4</accession>
<proteinExistence type="inferred from homology"/>
<evidence type="ECO:0000256" key="2">
    <source>
        <dbReference type="ARBA" id="ARBA00022692"/>
    </source>
</evidence>
<dbReference type="PANTHER" id="PTHR33048:SF47">
    <property type="entry name" value="INTEGRAL MEMBRANE PROTEIN-RELATED"/>
    <property type="match status" value="1"/>
</dbReference>
<organism evidence="9 10">
    <name type="scientific">Penicillium cosmopolitanum</name>
    <dbReference type="NCBI Taxonomy" id="1131564"/>
    <lineage>
        <taxon>Eukaryota</taxon>
        <taxon>Fungi</taxon>
        <taxon>Dikarya</taxon>
        <taxon>Ascomycota</taxon>
        <taxon>Pezizomycotina</taxon>
        <taxon>Eurotiomycetes</taxon>
        <taxon>Eurotiomycetidae</taxon>
        <taxon>Eurotiales</taxon>
        <taxon>Aspergillaceae</taxon>
        <taxon>Penicillium</taxon>
    </lineage>
</organism>
<evidence type="ECO:0000256" key="7">
    <source>
        <dbReference type="SAM" id="Phobius"/>
    </source>
</evidence>
<comment type="caution">
    <text evidence="9">The sequence shown here is derived from an EMBL/GenBank/DDBJ whole genome shotgun (WGS) entry which is preliminary data.</text>
</comment>
<feature type="compositionally biased region" description="Polar residues" evidence="6">
    <location>
        <begin position="302"/>
        <end position="315"/>
    </location>
</feature>
<dbReference type="Proteomes" id="UP001147747">
    <property type="component" value="Unassembled WGS sequence"/>
</dbReference>
<feature type="domain" description="Rhodopsin" evidence="8">
    <location>
        <begin position="5"/>
        <end position="213"/>
    </location>
</feature>